<feature type="compositionally biased region" description="Basic and acidic residues" evidence="2">
    <location>
        <begin position="455"/>
        <end position="473"/>
    </location>
</feature>
<dbReference type="SUPFAM" id="SSF47769">
    <property type="entry name" value="SAM/Pointed domain"/>
    <property type="match status" value="1"/>
</dbReference>
<keyword evidence="5" id="KW-1185">Reference proteome</keyword>
<dbReference type="EnsemblMetazoa" id="XM_001200615">
    <property type="protein sequence ID" value="XP_001200615"/>
    <property type="gene ID" value="LOC764345"/>
</dbReference>
<name>A0A7M7G0P2_STRPU</name>
<evidence type="ECO:0000256" key="1">
    <source>
        <dbReference type="PROSITE-ProRule" id="PRU00259"/>
    </source>
</evidence>
<dbReference type="Gene3D" id="3.40.50.10140">
    <property type="entry name" value="Toll/interleukin-1 receptor homology (TIR) domain"/>
    <property type="match status" value="1"/>
</dbReference>
<dbReference type="RefSeq" id="XP_001200615.2">
    <property type="nucleotide sequence ID" value="XM_001200615.4"/>
</dbReference>
<accession>A0A7M7G0P2</accession>
<dbReference type="KEGG" id="spu:764345"/>
<dbReference type="OMA" id="HHLNMPQ"/>
<dbReference type="PANTHER" id="PTHR46270">
    <property type="entry name" value="ARMADILLO-TYPE FOLD-RELATED"/>
    <property type="match status" value="1"/>
</dbReference>
<dbReference type="Gene3D" id="1.25.10.10">
    <property type="entry name" value="Leucine-rich Repeat Variant"/>
    <property type="match status" value="1"/>
</dbReference>
<dbReference type="InterPro" id="IPR011989">
    <property type="entry name" value="ARM-like"/>
</dbReference>
<reference evidence="4" key="2">
    <citation type="submission" date="2021-01" db="UniProtKB">
        <authorList>
            <consortium name="EnsemblMetazoa"/>
        </authorList>
    </citation>
    <scope>IDENTIFICATION</scope>
</reference>
<dbReference type="GO" id="GO:0007165">
    <property type="term" value="P:signal transduction"/>
    <property type="evidence" value="ECO:0007669"/>
    <property type="project" value="InterPro"/>
</dbReference>
<evidence type="ECO:0000313" key="4">
    <source>
        <dbReference type="EnsemblMetazoa" id="XP_001200615"/>
    </source>
</evidence>
<dbReference type="SMART" id="SM00185">
    <property type="entry name" value="ARM"/>
    <property type="match status" value="1"/>
</dbReference>
<feature type="compositionally biased region" description="Pro residues" evidence="2">
    <location>
        <begin position="651"/>
        <end position="666"/>
    </location>
</feature>
<dbReference type="Pfam" id="PF13676">
    <property type="entry name" value="TIR_2"/>
    <property type="match status" value="1"/>
</dbReference>
<proteinExistence type="predicted"/>
<reference evidence="5" key="1">
    <citation type="submission" date="2015-02" db="EMBL/GenBank/DDBJ databases">
        <title>Genome sequencing for Strongylocentrotus purpuratus.</title>
        <authorList>
            <person name="Murali S."/>
            <person name="Liu Y."/>
            <person name="Vee V."/>
            <person name="English A."/>
            <person name="Wang M."/>
            <person name="Skinner E."/>
            <person name="Han Y."/>
            <person name="Muzny D.M."/>
            <person name="Worley K.C."/>
            <person name="Gibbs R.A."/>
        </authorList>
    </citation>
    <scope>NUCLEOTIDE SEQUENCE</scope>
</reference>
<dbReference type="InterPro" id="IPR000157">
    <property type="entry name" value="TIR_dom"/>
</dbReference>
<dbReference type="PANTHER" id="PTHR46270:SF5">
    <property type="entry name" value="ADP-RIBOSYL CYCLASE_CYCLIC ADP-RIBOSE HYDROLASE"/>
    <property type="match status" value="1"/>
</dbReference>
<feature type="region of interest" description="Disordered" evidence="2">
    <location>
        <begin position="644"/>
        <end position="669"/>
    </location>
</feature>
<evidence type="ECO:0000256" key="2">
    <source>
        <dbReference type="SAM" id="MobiDB-lite"/>
    </source>
</evidence>
<organism evidence="4 5">
    <name type="scientific">Strongylocentrotus purpuratus</name>
    <name type="common">Purple sea urchin</name>
    <dbReference type="NCBI Taxonomy" id="7668"/>
    <lineage>
        <taxon>Eukaryota</taxon>
        <taxon>Metazoa</taxon>
        <taxon>Echinodermata</taxon>
        <taxon>Eleutherozoa</taxon>
        <taxon>Echinozoa</taxon>
        <taxon>Echinoidea</taxon>
        <taxon>Euechinoidea</taxon>
        <taxon>Echinacea</taxon>
        <taxon>Camarodonta</taxon>
        <taxon>Echinidea</taxon>
        <taxon>Strongylocentrotidae</taxon>
        <taxon>Strongylocentrotus</taxon>
    </lineage>
</organism>
<feature type="compositionally biased region" description="Polar residues" evidence="2">
    <location>
        <begin position="475"/>
        <end position="486"/>
    </location>
</feature>
<dbReference type="GeneID" id="764345"/>
<dbReference type="AlphaFoldDB" id="A0A7M7G0P2"/>
<dbReference type="Proteomes" id="UP000007110">
    <property type="component" value="Unassembled WGS sequence"/>
</dbReference>
<dbReference type="InterPro" id="IPR016024">
    <property type="entry name" value="ARM-type_fold"/>
</dbReference>
<dbReference type="SUPFAM" id="SSF48371">
    <property type="entry name" value="ARM repeat"/>
    <property type="match status" value="1"/>
</dbReference>
<dbReference type="PROSITE" id="PS50176">
    <property type="entry name" value="ARM_REPEAT"/>
    <property type="match status" value="1"/>
</dbReference>
<dbReference type="SUPFAM" id="SSF52200">
    <property type="entry name" value="Toll/Interleukin receptor TIR domain"/>
    <property type="match status" value="1"/>
</dbReference>
<feature type="region of interest" description="Disordered" evidence="2">
    <location>
        <begin position="455"/>
        <end position="493"/>
    </location>
</feature>
<dbReference type="InParanoid" id="A0A7M7G0P2"/>
<feature type="repeat" description="ARM" evidence="1">
    <location>
        <begin position="379"/>
        <end position="422"/>
    </location>
</feature>
<protein>
    <recommendedName>
        <fullName evidence="3">TIR domain-containing protein</fullName>
    </recommendedName>
</protein>
<feature type="domain" description="TIR" evidence="3">
    <location>
        <begin position="502"/>
        <end position="596"/>
    </location>
</feature>
<sequence>MSVPIRETIAPAPTMIRSRSTLPKRITETVQFIRPAGSGYRPGYHETVVNPQPAGLPYPETYPQPFRSPRERPADYLPLDRIHEDGHPDIARFTTDEFKEFHEYLTKSTENGRSFQGSGQIDLEDIANIQTKTLEGLKTPSSEANQGALLDTLLSLCELSNLRDKKCVDFFTEAGFNDIFRDIWLELHGNDQINHPGLYIGLNLLIDASQRFTENSPELSRQMGKNKVVLMILDKLRDPFFDVEALNRDDEELKWMSRRELLKKMFTLLYNCIRNHPDNRRFFRMIEASELLKPFLDCRFYILRAKALFILAYIVTEEENIDLNTTSLNIEFIVKVLRRALEDPSHYSAHYNFFAVEVVEAVQRVAANDHNKDKFIEAGVLPHLVTMMDETNSKEERNSALNALWVLSFTANNKDVILNEKGCIDNVRACIGVDDYTRTCQAILWNLQDQVITRPEAKKEEDKDDKPEEKGGDGNRSNNGLTSPETGNPEVDRKITPKLPHVMISYQWDVQKQILKVKDVLKALGYNVWLDVERMGGSTLEAMANAVEEACVVIICFSEKYKDSPACRTEAEYAYKLRKDIVPLKMQTGYNPNGWLGAMLGNKFYMQMNTLDLVQENMALLVRELADRGRYPSDEDQHVDDDYIPGASDPMQPPSPPFVPPRPGAGPPMSRGVSLDYYSPRTVSPVHIGRPDDTMRIYEHRPMVQSPPPQRIVTEVPVIVEKIVAVPAPAPTVPKTEGTTCVQIVQQWDSGEVINWLRRNNYSHLQNWFLSYNGEDLMGLKRIAAQAPEFFFGKLEREFGFKSLLEMIRFKNMLDAII</sequence>
<dbReference type="OrthoDB" id="2148946at2759"/>
<dbReference type="InterPro" id="IPR035897">
    <property type="entry name" value="Toll_tir_struct_dom_sf"/>
</dbReference>
<evidence type="ECO:0000313" key="5">
    <source>
        <dbReference type="Proteomes" id="UP000007110"/>
    </source>
</evidence>
<evidence type="ECO:0000259" key="3">
    <source>
        <dbReference type="Pfam" id="PF13676"/>
    </source>
</evidence>
<dbReference type="InterPro" id="IPR000225">
    <property type="entry name" value="Armadillo"/>
</dbReference>
<dbReference type="InterPro" id="IPR013761">
    <property type="entry name" value="SAM/pointed_sf"/>
</dbReference>